<dbReference type="Pfam" id="PF02579">
    <property type="entry name" value="Nitro_FeMo-Co"/>
    <property type="match status" value="1"/>
</dbReference>
<dbReference type="Gene3D" id="3.30.420.130">
    <property type="entry name" value="Dinitrogenase iron-molybdenum cofactor biosynthesis domain"/>
    <property type="match status" value="1"/>
</dbReference>
<accession>X1NXN8</accession>
<dbReference type="Pfam" id="PF17253">
    <property type="entry name" value="DUF5320"/>
    <property type="match status" value="1"/>
</dbReference>
<keyword evidence="1" id="KW-0175">Coiled coil</keyword>
<sequence>MTGNVGPNAFQTLQAAGIKIATGITGSVKDAIEKYKKGETTSIAGPTVPGHFGMGVEPVQPPAQPVSKEQELEMLKQQAESLKQGIEQINKKIEELGKKKK</sequence>
<name>X1NXN8_9ZZZZ</name>
<dbReference type="InterPro" id="IPR035205">
    <property type="entry name" value="DUF5320"/>
</dbReference>
<feature type="domain" description="Dinitrogenase iron-molybdenum cofactor biosynthesis" evidence="2">
    <location>
        <begin position="2"/>
        <end position="37"/>
    </location>
</feature>
<dbReference type="EMBL" id="BARV01039838">
    <property type="protein sequence ID" value="GAI48368.1"/>
    <property type="molecule type" value="Genomic_DNA"/>
</dbReference>
<comment type="caution">
    <text evidence="3">The sequence shown here is derived from an EMBL/GenBank/DDBJ whole genome shotgun (WGS) entry which is preliminary data.</text>
</comment>
<reference evidence="3" key="1">
    <citation type="journal article" date="2014" name="Front. Microbiol.">
        <title>High frequency of phylogenetically diverse reductive dehalogenase-homologous genes in deep subseafloor sedimentary metagenomes.</title>
        <authorList>
            <person name="Kawai M."/>
            <person name="Futagami T."/>
            <person name="Toyoda A."/>
            <person name="Takaki Y."/>
            <person name="Nishi S."/>
            <person name="Hori S."/>
            <person name="Arai W."/>
            <person name="Tsubouchi T."/>
            <person name="Morono Y."/>
            <person name="Uchiyama I."/>
            <person name="Ito T."/>
            <person name="Fujiyama A."/>
            <person name="Inagaki F."/>
            <person name="Takami H."/>
        </authorList>
    </citation>
    <scope>NUCLEOTIDE SEQUENCE</scope>
    <source>
        <strain evidence="3">Expedition CK06-06</strain>
    </source>
</reference>
<dbReference type="SUPFAM" id="SSF53146">
    <property type="entry name" value="Nitrogenase accessory factor-like"/>
    <property type="match status" value="1"/>
</dbReference>
<dbReference type="InterPro" id="IPR036105">
    <property type="entry name" value="DiNase_FeMo-co_biosyn_sf"/>
</dbReference>
<protein>
    <recommendedName>
        <fullName evidence="2">Dinitrogenase iron-molybdenum cofactor biosynthesis domain-containing protein</fullName>
    </recommendedName>
</protein>
<organism evidence="3">
    <name type="scientific">marine sediment metagenome</name>
    <dbReference type="NCBI Taxonomy" id="412755"/>
    <lineage>
        <taxon>unclassified sequences</taxon>
        <taxon>metagenomes</taxon>
        <taxon>ecological metagenomes</taxon>
    </lineage>
</organism>
<evidence type="ECO:0000259" key="2">
    <source>
        <dbReference type="Pfam" id="PF02579"/>
    </source>
</evidence>
<proteinExistence type="predicted"/>
<evidence type="ECO:0000256" key="1">
    <source>
        <dbReference type="SAM" id="Coils"/>
    </source>
</evidence>
<dbReference type="InterPro" id="IPR003731">
    <property type="entry name" value="Di-Nase_FeMo-co_biosynth"/>
</dbReference>
<feature type="coiled-coil region" evidence="1">
    <location>
        <begin position="72"/>
        <end position="99"/>
    </location>
</feature>
<dbReference type="AlphaFoldDB" id="X1NXN8"/>
<evidence type="ECO:0000313" key="3">
    <source>
        <dbReference type="EMBL" id="GAI48368.1"/>
    </source>
</evidence>
<gene>
    <name evidence="3" type="ORF">S06H3_60925</name>
</gene>